<dbReference type="Gene3D" id="2.60.40.1120">
    <property type="entry name" value="Carboxypeptidase-like, regulatory domain"/>
    <property type="match status" value="1"/>
</dbReference>
<evidence type="ECO:0008006" key="4">
    <source>
        <dbReference type="Google" id="ProtNLM"/>
    </source>
</evidence>
<comment type="caution">
    <text evidence="2">The sequence shown here is derived from an EMBL/GenBank/DDBJ whole genome shotgun (WGS) entry which is preliminary data.</text>
</comment>
<organism evidence="2 3">
    <name type="scientific">Chitinophaga qingshengii</name>
    <dbReference type="NCBI Taxonomy" id="1569794"/>
    <lineage>
        <taxon>Bacteria</taxon>
        <taxon>Pseudomonadati</taxon>
        <taxon>Bacteroidota</taxon>
        <taxon>Chitinophagia</taxon>
        <taxon>Chitinophagales</taxon>
        <taxon>Chitinophagaceae</taxon>
        <taxon>Chitinophaga</taxon>
    </lineage>
</organism>
<accession>A0ABR7TUM3</accession>
<reference evidence="2 3" key="1">
    <citation type="submission" date="2020-09" db="EMBL/GenBank/DDBJ databases">
        <title>Genome sequences of type strains of Chitinophaga qingshengii and Chitinophaga varians.</title>
        <authorList>
            <person name="Kittiwongwattana C."/>
        </authorList>
    </citation>
    <scope>NUCLEOTIDE SEQUENCE [LARGE SCALE GENOMIC DNA]</scope>
    <source>
        <strain evidence="2 3">JCM 30026</strain>
    </source>
</reference>
<name>A0ABR7TUM3_9BACT</name>
<dbReference type="Proteomes" id="UP000659124">
    <property type="component" value="Unassembled WGS sequence"/>
</dbReference>
<gene>
    <name evidence="2" type="ORF">ICL07_22270</name>
</gene>
<protein>
    <recommendedName>
        <fullName evidence="4">Carboxypeptidase regulatory-like domain-containing protein</fullName>
    </recommendedName>
</protein>
<keyword evidence="3" id="KW-1185">Reference proteome</keyword>
<keyword evidence="1" id="KW-0732">Signal</keyword>
<sequence>MSSISKLFVLACFVLLYHVNGQAQTKMAYSKLLYNGKEYNELIVDRFPQYGFAGKDGCVVQGQLVLELKDTGAQEVEGLVKDAETGAVIFAATVQLKRANGTTEEIATDEQGKFLVHKGSYVKTLRIAYIGYRLLNIKAASGKLF</sequence>
<proteinExistence type="predicted"/>
<feature type="chain" id="PRO_5046266474" description="Carboxypeptidase regulatory-like domain-containing protein" evidence="1">
    <location>
        <begin position="24"/>
        <end position="145"/>
    </location>
</feature>
<dbReference type="SUPFAM" id="SSF49464">
    <property type="entry name" value="Carboxypeptidase regulatory domain-like"/>
    <property type="match status" value="1"/>
</dbReference>
<evidence type="ECO:0000313" key="3">
    <source>
        <dbReference type="Proteomes" id="UP000659124"/>
    </source>
</evidence>
<dbReference type="EMBL" id="JACVFC010000003">
    <property type="protein sequence ID" value="MBC9933131.1"/>
    <property type="molecule type" value="Genomic_DNA"/>
</dbReference>
<evidence type="ECO:0000313" key="2">
    <source>
        <dbReference type="EMBL" id="MBC9933131.1"/>
    </source>
</evidence>
<evidence type="ECO:0000256" key="1">
    <source>
        <dbReference type="SAM" id="SignalP"/>
    </source>
</evidence>
<dbReference type="InterPro" id="IPR008969">
    <property type="entry name" value="CarboxyPept-like_regulatory"/>
</dbReference>
<feature type="signal peptide" evidence="1">
    <location>
        <begin position="1"/>
        <end position="23"/>
    </location>
</feature>
<dbReference type="RefSeq" id="WP_188090254.1">
    <property type="nucleotide sequence ID" value="NZ_JACVFC010000003.1"/>
</dbReference>